<feature type="region of interest" description="Disordered" evidence="1">
    <location>
        <begin position="35"/>
        <end position="111"/>
    </location>
</feature>
<dbReference type="EMBL" id="ML978711">
    <property type="protein sequence ID" value="KAF2091337.1"/>
    <property type="molecule type" value="Genomic_DNA"/>
</dbReference>
<evidence type="ECO:0000313" key="3">
    <source>
        <dbReference type="Proteomes" id="UP000799776"/>
    </source>
</evidence>
<organism evidence="2 3">
    <name type="scientific">Saccharata proteae CBS 121410</name>
    <dbReference type="NCBI Taxonomy" id="1314787"/>
    <lineage>
        <taxon>Eukaryota</taxon>
        <taxon>Fungi</taxon>
        <taxon>Dikarya</taxon>
        <taxon>Ascomycota</taxon>
        <taxon>Pezizomycotina</taxon>
        <taxon>Dothideomycetes</taxon>
        <taxon>Dothideomycetes incertae sedis</taxon>
        <taxon>Botryosphaeriales</taxon>
        <taxon>Saccharataceae</taxon>
        <taxon>Saccharata</taxon>
    </lineage>
</organism>
<keyword evidence="3" id="KW-1185">Reference proteome</keyword>
<reference evidence="2" key="1">
    <citation type="journal article" date="2020" name="Stud. Mycol.">
        <title>101 Dothideomycetes genomes: a test case for predicting lifestyles and emergence of pathogens.</title>
        <authorList>
            <person name="Haridas S."/>
            <person name="Albert R."/>
            <person name="Binder M."/>
            <person name="Bloem J."/>
            <person name="Labutti K."/>
            <person name="Salamov A."/>
            <person name="Andreopoulos B."/>
            <person name="Baker S."/>
            <person name="Barry K."/>
            <person name="Bills G."/>
            <person name="Bluhm B."/>
            <person name="Cannon C."/>
            <person name="Castanera R."/>
            <person name="Culley D."/>
            <person name="Daum C."/>
            <person name="Ezra D."/>
            <person name="Gonzalez J."/>
            <person name="Henrissat B."/>
            <person name="Kuo A."/>
            <person name="Liang C."/>
            <person name="Lipzen A."/>
            <person name="Lutzoni F."/>
            <person name="Magnuson J."/>
            <person name="Mondo S."/>
            <person name="Nolan M."/>
            <person name="Ohm R."/>
            <person name="Pangilinan J."/>
            <person name="Park H.-J."/>
            <person name="Ramirez L."/>
            <person name="Alfaro M."/>
            <person name="Sun H."/>
            <person name="Tritt A."/>
            <person name="Yoshinaga Y."/>
            <person name="Zwiers L.-H."/>
            <person name="Turgeon B."/>
            <person name="Goodwin S."/>
            <person name="Spatafora J."/>
            <person name="Crous P."/>
            <person name="Grigoriev I."/>
        </authorList>
    </citation>
    <scope>NUCLEOTIDE SEQUENCE</scope>
    <source>
        <strain evidence="2">CBS 121410</strain>
    </source>
</reference>
<evidence type="ECO:0000256" key="1">
    <source>
        <dbReference type="SAM" id="MobiDB-lite"/>
    </source>
</evidence>
<name>A0A9P4I379_9PEZI</name>
<feature type="compositionally biased region" description="Polar residues" evidence="1">
    <location>
        <begin position="40"/>
        <end position="72"/>
    </location>
</feature>
<evidence type="ECO:0000313" key="2">
    <source>
        <dbReference type="EMBL" id="KAF2091337.1"/>
    </source>
</evidence>
<comment type="caution">
    <text evidence="2">The sequence shown here is derived from an EMBL/GenBank/DDBJ whole genome shotgun (WGS) entry which is preliminary data.</text>
</comment>
<proteinExistence type="predicted"/>
<gene>
    <name evidence="2" type="ORF">K490DRAFT_52565</name>
</gene>
<protein>
    <submittedName>
        <fullName evidence="2">Uncharacterized protein</fullName>
    </submittedName>
</protein>
<accession>A0A9P4I379</accession>
<dbReference type="Proteomes" id="UP000799776">
    <property type="component" value="Unassembled WGS sequence"/>
</dbReference>
<dbReference type="AlphaFoldDB" id="A0A9P4I379"/>
<sequence>MAKRDVNVLTASTKALPEVCAAEVTKISYGLNLPAHPRVRTSSTSQVDFRTNQSSSADNQQAAPMEKGSTSFFHPPLAIRSREVEQRVPAPPAGEADIAPPQSDLQEASKAPGCTRRVLLGENESSIVGPPPSREKLLEELESLAADKQELQTLLGSIKHTDNGRVSVNGLVSTLDILRYPTDECTHYDALDKIVPCRVADGENARVRDRFFQDLSRRLDEVTSIADTRFNAWVAMPLATNAQNQEVVDAAYQRTILADSHMEALQAQVDIMERVFGYQYTIA</sequence>